<dbReference type="InterPro" id="IPR013087">
    <property type="entry name" value="Znf_C2H2_type"/>
</dbReference>
<dbReference type="OrthoDB" id="3645074at2759"/>
<evidence type="ECO:0000259" key="1">
    <source>
        <dbReference type="PROSITE" id="PS00028"/>
    </source>
</evidence>
<dbReference type="HOGENOM" id="CLU_748074_0_0_1"/>
<feature type="domain" description="C2H2-type" evidence="1">
    <location>
        <begin position="71"/>
        <end position="94"/>
    </location>
</feature>
<evidence type="ECO:0000313" key="3">
    <source>
        <dbReference type="Proteomes" id="UP000016933"/>
    </source>
</evidence>
<gene>
    <name evidence="2" type="ORF">DOTSEDRAFT_70487</name>
</gene>
<sequence>MIQHFAAATRYHEQPAAVALIEIELPRYRAASTAKKMMWLGQVLPAAKKRAKTSTREICTALWKTTRLQGCACHHCKEHLYHKEVLKDHRQPYHPIRGLTPGGNEAWHVAEAAVTRIIFMSEPNSLARAASLSKWTRWDSDYSCEDLGKRFKPRVHESVNDEALAEVVDIFNELFFAGQLPSSRVKIYWRSLGMSTLGFTDTSSSGKCKSRIFVNKDFDSRPFTRGLVLAVVLHEMIHAYLGLYTCYPWSKPACAKGICGKLYQANVGDSGHGRAFHLIAKTIEERMNSFLGFTVPLGRYDGMISELREGGPRPCMRDAKRLYAWTLRTPDFWRSRDDDDVLRAKSGPKKRSYLWIPNKSLCRSQRRYSC</sequence>
<dbReference type="OMA" id="YTCYPWS"/>
<dbReference type="PROSITE" id="PS00028">
    <property type="entry name" value="ZINC_FINGER_C2H2_1"/>
    <property type="match status" value="1"/>
</dbReference>
<dbReference type="eggNOG" id="ENOG502RNIN">
    <property type="taxonomic scope" value="Eukaryota"/>
</dbReference>
<accession>N1PVR4</accession>
<dbReference type="STRING" id="675120.N1PVR4"/>
<organism evidence="2 3">
    <name type="scientific">Dothistroma septosporum (strain NZE10 / CBS 128990)</name>
    <name type="common">Red band needle blight fungus</name>
    <name type="synonym">Mycosphaerella pini</name>
    <dbReference type="NCBI Taxonomy" id="675120"/>
    <lineage>
        <taxon>Eukaryota</taxon>
        <taxon>Fungi</taxon>
        <taxon>Dikarya</taxon>
        <taxon>Ascomycota</taxon>
        <taxon>Pezizomycotina</taxon>
        <taxon>Dothideomycetes</taxon>
        <taxon>Dothideomycetidae</taxon>
        <taxon>Mycosphaerellales</taxon>
        <taxon>Mycosphaerellaceae</taxon>
        <taxon>Dothistroma</taxon>
    </lineage>
</organism>
<dbReference type="EMBL" id="KB446537">
    <property type="protein sequence ID" value="EME46494.1"/>
    <property type="molecule type" value="Genomic_DNA"/>
</dbReference>
<reference evidence="3" key="1">
    <citation type="journal article" date="2012" name="PLoS Genet.">
        <title>The genomes of the fungal plant pathogens Cladosporium fulvum and Dothistroma septosporum reveal adaptation to different hosts and lifestyles but also signatures of common ancestry.</title>
        <authorList>
            <person name="de Wit P.J.G.M."/>
            <person name="van der Burgt A."/>
            <person name="Oekmen B."/>
            <person name="Stergiopoulos I."/>
            <person name="Abd-Elsalam K.A."/>
            <person name="Aerts A.L."/>
            <person name="Bahkali A.H."/>
            <person name="Beenen H.G."/>
            <person name="Chettri P."/>
            <person name="Cox M.P."/>
            <person name="Datema E."/>
            <person name="de Vries R.P."/>
            <person name="Dhillon B."/>
            <person name="Ganley A.R."/>
            <person name="Griffiths S.A."/>
            <person name="Guo Y."/>
            <person name="Hamelin R.C."/>
            <person name="Henrissat B."/>
            <person name="Kabir M.S."/>
            <person name="Jashni M.K."/>
            <person name="Kema G."/>
            <person name="Klaubauf S."/>
            <person name="Lapidus A."/>
            <person name="Levasseur A."/>
            <person name="Lindquist E."/>
            <person name="Mehrabi R."/>
            <person name="Ohm R.A."/>
            <person name="Owen T.J."/>
            <person name="Salamov A."/>
            <person name="Schwelm A."/>
            <person name="Schijlen E."/>
            <person name="Sun H."/>
            <person name="van den Burg H.A."/>
            <person name="van Ham R.C.H.J."/>
            <person name="Zhang S."/>
            <person name="Goodwin S.B."/>
            <person name="Grigoriev I.V."/>
            <person name="Collemare J."/>
            <person name="Bradshaw R.E."/>
        </authorList>
    </citation>
    <scope>NUCLEOTIDE SEQUENCE [LARGE SCALE GENOMIC DNA]</scope>
    <source>
        <strain evidence="3">NZE10 / CBS 128990</strain>
    </source>
</reference>
<name>N1PVR4_DOTSN</name>
<dbReference type="AlphaFoldDB" id="N1PVR4"/>
<keyword evidence="3" id="KW-1185">Reference proteome</keyword>
<protein>
    <recommendedName>
        <fullName evidence="1">C2H2-type domain-containing protein</fullName>
    </recommendedName>
</protein>
<dbReference type="Proteomes" id="UP000016933">
    <property type="component" value="Unassembled WGS sequence"/>
</dbReference>
<reference evidence="2 3" key="2">
    <citation type="journal article" date="2012" name="PLoS Pathog.">
        <title>Diverse lifestyles and strategies of plant pathogenesis encoded in the genomes of eighteen Dothideomycetes fungi.</title>
        <authorList>
            <person name="Ohm R.A."/>
            <person name="Feau N."/>
            <person name="Henrissat B."/>
            <person name="Schoch C.L."/>
            <person name="Horwitz B.A."/>
            <person name="Barry K.W."/>
            <person name="Condon B.J."/>
            <person name="Copeland A.C."/>
            <person name="Dhillon B."/>
            <person name="Glaser F."/>
            <person name="Hesse C.N."/>
            <person name="Kosti I."/>
            <person name="LaButti K."/>
            <person name="Lindquist E.A."/>
            <person name="Lucas S."/>
            <person name="Salamov A.A."/>
            <person name="Bradshaw R.E."/>
            <person name="Ciuffetti L."/>
            <person name="Hamelin R.C."/>
            <person name="Kema G.H.J."/>
            <person name="Lawrence C."/>
            <person name="Scott J.A."/>
            <person name="Spatafora J.W."/>
            <person name="Turgeon B.G."/>
            <person name="de Wit P.J.G.M."/>
            <person name="Zhong S."/>
            <person name="Goodwin S.B."/>
            <person name="Grigoriev I.V."/>
        </authorList>
    </citation>
    <scope>NUCLEOTIDE SEQUENCE [LARGE SCALE GENOMIC DNA]</scope>
    <source>
        <strain evidence="3">NZE10 / CBS 128990</strain>
    </source>
</reference>
<evidence type="ECO:0000313" key="2">
    <source>
        <dbReference type="EMBL" id="EME46494.1"/>
    </source>
</evidence>
<proteinExistence type="predicted"/>